<evidence type="ECO:0000256" key="1">
    <source>
        <dbReference type="SAM" id="MobiDB-lite"/>
    </source>
</evidence>
<evidence type="ECO:0000313" key="3">
    <source>
        <dbReference type="Proteomes" id="UP001152049"/>
    </source>
</evidence>
<accession>A0A9W8RV06</accession>
<comment type="caution">
    <text evidence="2">The sequence shown here is derived from an EMBL/GenBank/DDBJ whole genome shotgun (WGS) entry which is preliminary data.</text>
</comment>
<name>A0A9W8RV06_9HYPO</name>
<sequence length="117" mass="13413">MAPLSDQNGLQLSGKLDYEAEVLKADQELELQREEVDRLGQEYAALAAKVGPALTDEMPEEKRRQLSQKLHDASQRVRSAKRRQVHLKEKRAKLQRQAGAENDDGEKHNGKWLKREK</sequence>
<organism evidence="2 3">
    <name type="scientific">Fusarium torreyae</name>
    <dbReference type="NCBI Taxonomy" id="1237075"/>
    <lineage>
        <taxon>Eukaryota</taxon>
        <taxon>Fungi</taxon>
        <taxon>Dikarya</taxon>
        <taxon>Ascomycota</taxon>
        <taxon>Pezizomycotina</taxon>
        <taxon>Sordariomycetes</taxon>
        <taxon>Hypocreomycetidae</taxon>
        <taxon>Hypocreales</taxon>
        <taxon>Nectriaceae</taxon>
        <taxon>Fusarium</taxon>
    </lineage>
</organism>
<evidence type="ECO:0000313" key="2">
    <source>
        <dbReference type="EMBL" id="KAJ4253990.1"/>
    </source>
</evidence>
<reference evidence="2" key="1">
    <citation type="submission" date="2022-09" db="EMBL/GenBank/DDBJ databases">
        <title>Fusarium specimens isolated from Avocado Roots.</title>
        <authorList>
            <person name="Stajich J."/>
            <person name="Roper C."/>
            <person name="Heimlech-Rivalta G."/>
        </authorList>
    </citation>
    <scope>NUCLEOTIDE SEQUENCE</scope>
    <source>
        <strain evidence="2">CF00136</strain>
    </source>
</reference>
<feature type="region of interest" description="Disordered" evidence="1">
    <location>
        <begin position="51"/>
        <end position="117"/>
    </location>
</feature>
<dbReference type="EMBL" id="JAOQAZ010000023">
    <property type="protein sequence ID" value="KAJ4253990.1"/>
    <property type="molecule type" value="Genomic_DNA"/>
</dbReference>
<dbReference type="OrthoDB" id="10383671at2759"/>
<protein>
    <submittedName>
        <fullName evidence="2">Uncharacterized protein</fullName>
    </submittedName>
</protein>
<proteinExistence type="predicted"/>
<keyword evidence="3" id="KW-1185">Reference proteome</keyword>
<feature type="compositionally biased region" description="Basic and acidic residues" evidence="1">
    <location>
        <begin position="105"/>
        <end position="117"/>
    </location>
</feature>
<dbReference type="Proteomes" id="UP001152049">
    <property type="component" value="Unassembled WGS sequence"/>
</dbReference>
<gene>
    <name evidence="2" type="ORF">NW762_010393</name>
</gene>
<feature type="compositionally biased region" description="Basic and acidic residues" evidence="1">
    <location>
        <begin position="60"/>
        <end position="75"/>
    </location>
</feature>
<dbReference type="AlphaFoldDB" id="A0A9W8RV06"/>
<feature type="compositionally biased region" description="Basic residues" evidence="1">
    <location>
        <begin position="78"/>
        <end position="94"/>
    </location>
</feature>